<gene>
    <name evidence="1" type="ORF">DSO57_1020770</name>
</gene>
<dbReference type="EMBL" id="QTSX02002228">
    <property type="protein sequence ID" value="KAJ9077008.1"/>
    <property type="molecule type" value="Genomic_DNA"/>
</dbReference>
<sequence length="172" mass="20048">MVFGRKDNRSRTLSLTTWNAIGHVISVGFLLAFGLIPEFSHWIFYVCVGLHGLLAPISFWFMWAVRKARYTYVKQYSYYYMFLLVADFELVPIAYFMTQRLGDSCVKQFDAGLICTYKYAIYGGIIAIILPSNIFRWYLHYKHIIGYANELKESHRSSATHLHMPLGDFDTE</sequence>
<dbReference type="Proteomes" id="UP001165960">
    <property type="component" value="Unassembled WGS sequence"/>
</dbReference>
<proteinExistence type="predicted"/>
<evidence type="ECO:0000313" key="1">
    <source>
        <dbReference type="EMBL" id="KAJ9077008.1"/>
    </source>
</evidence>
<reference evidence="1" key="1">
    <citation type="submission" date="2022-04" db="EMBL/GenBank/DDBJ databases">
        <title>Genome of the entomopathogenic fungus Entomophthora muscae.</title>
        <authorList>
            <person name="Elya C."/>
            <person name="Lovett B.R."/>
            <person name="Lee E."/>
            <person name="Macias A.M."/>
            <person name="Hajek A.E."/>
            <person name="De Bivort B.L."/>
            <person name="Kasson M.T."/>
            <person name="De Fine Licht H.H."/>
            <person name="Stajich J.E."/>
        </authorList>
    </citation>
    <scope>NUCLEOTIDE SEQUENCE</scope>
    <source>
        <strain evidence="1">Berkeley</strain>
    </source>
</reference>
<accession>A0ACC2TQS2</accession>
<protein>
    <submittedName>
        <fullName evidence="1">Uncharacterized protein</fullName>
    </submittedName>
</protein>
<name>A0ACC2TQS2_9FUNG</name>
<comment type="caution">
    <text evidence="1">The sequence shown here is derived from an EMBL/GenBank/DDBJ whole genome shotgun (WGS) entry which is preliminary data.</text>
</comment>
<organism evidence="1 2">
    <name type="scientific">Entomophthora muscae</name>
    <dbReference type="NCBI Taxonomy" id="34485"/>
    <lineage>
        <taxon>Eukaryota</taxon>
        <taxon>Fungi</taxon>
        <taxon>Fungi incertae sedis</taxon>
        <taxon>Zoopagomycota</taxon>
        <taxon>Entomophthoromycotina</taxon>
        <taxon>Entomophthoromycetes</taxon>
        <taxon>Entomophthorales</taxon>
        <taxon>Entomophthoraceae</taxon>
        <taxon>Entomophthora</taxon>
    </lineage>
</organism>
<keyword evidence="2" id="KW-1185">Reference proteome</keyword>
<evidence type="ECO:0000313" key="2">
    <source>
        <dbReference type="Proteomes" id="UP001165960"/>
    </source>
</evidence>